<keyword evidence="1" id="KW-0378">Hydrolase</keyword>
<dbReference type="PANTHER" id="PTHR14226:SF44">
    <property type="entry name" value="TRIACYLGLYCEROL LIPASE 3"/>
    <property type="match status" value="1"/>
</dbReference>
<evidence type="ECO:0000256" key="5">
    <source>
        <dbReference type="SAM" id="Phobius"/>
    </source>
</evidence>
<dbReference type="GO" id="GO:0071618">
    <property type="term" value="F:lysophosphatidylethanolamine acyltransferase activity"/>
    <property type="evidence" value="ECO:0007669"/>
    <property type="project" value="EnsemblFungi"/>
</dbReference>
<evidence type="ECO:0000313" key="8">
    <source>
        <dbReference type="Proteomes" id="UP000094336"/>
    </source>
</evidence>
<dbReference type="GO" id="GO:0005811">
    <property type="term" value="C:lipid droplet"/>
    <property type="evidence" value="ECO:0007669"/>
    <property type="project" value="EnsemblFungi"/>
</dbReference>
<keyword evidence="5" id="KW-1133">Transmembrane helix</keyword>
<sequence length="563" mass="63940">MLTSSLFLFIETAINCVPGFLWPIIYFVLDIVSFHSRKIYNYANINRSPLKVAKTKLYDIDNFGDWERTVATIDRLSGAYSWRQNYTSSKYDYNLISERIKLLQQSRESNDFLRIISLLRSSLIRNFGGISSKELFTKSYAGTKTLIEDYITEVLTCLTYLNDLGSSSSRTKQSHDMNASTLRQIKLDFFHDTRQSFGSTALILQGGSLFGLCHLGVVKALYFKGLLPRIISGNAIGGAVAALVCTQTDQELIPMLVNLTACMREIDRLNTDVDERYASVIENIIKKGYSQDILVFLKFVRDSIGDITFEESYLKTEKVLNITISPSHTSVPSLLNYVTTPNVVIWSAIYASIGTGVLSDNVSLYVKNPENDIVPFDSHLEDIIYNPPSFSTNAQINDPSPYTRLTELFNVNHFVISLARPYLSPLIGNDIRPTLSSSKLITTAQSLVSIEFQYRFSMLNELGRLPAFFKRFAVDEKTPRTNAGEITIVPELRYYVKDFTRLFDVHNCFNNIPYWIKVGEKSTWGVFGLLWVRCAVEFALDDLYNLNRKRRVNSSGIYQTRSS</sequence>
<proteinExistence type="predicted"/>
<dbReference type="Gene3D" id="3.40.1090.10">
    <property type="entry name" value="Cytosolic phospholipase A2 catalytic domain"/>
    <property type="match status" value="1"/>
</dbReference>
<dbReference type="AlphaFoldDB" id="A0A1E3QTB3"/>
<dbReference type="PROSITE" id="PS51635">
    <property type="entry name" value="PNPLA"/>
    <property type="match status" value="1"/>
</dbReference>
<feature type="domain" description="PNPLA" evidence="6">
    <location>
        <begin position="202"/>
        <end position="380"/>
    </location>
</feature>
<comment type="caution">
    <text evidence="4">Lacks conserved residue(s) required for the propagation of feature annotation.</text>
</comment>
<dbReference type="Pfam" id="PF11815">
    <property type="entry name" value="DUF3336"/>
    <property type="match status" value="1"/>
</dbReference>
<keyword evidence="5" id="KW-0472">Membrane</keyword>
<evidence type="ECO:0000256" key="1">
    <source>
        <dbReference type="ARBA" id="ARBA00022801"/>
    </source>
</evidence>
<dbReference type="InterPro" id="IPR002641">
    <property type="entry name" value="PNPLA_dom"/>
</dbReference>
<dbReference type="InterPro" id="IPR021771">
    <property type="entry name" value="Triacylglycerol_lipase_N"/>
</dbReference>
<dbReference type="EMBL" id="KV454429">
    <property type="protein sequence ID" value="ODQ80888.1"/>
    <property type="molecule type" value="Genomic_DNA"/>
</dbReference>
<evidence type="ECO:0000259" key="6">
    <source>
        <dbReference type="PROSITE" id="PS51635"/>
    </source>
</evidence>
<dbReference type="GeneID" id="30146491"/>
<reference evidence="8" key="1">
    <citation type="submission" date="2016-05" db="EMBL/GenBank/DDBJ databases">
        <title>Comparative genomics of biotechnologically important yeasts.</title>
        <authorList>
            <consortium name="DOE Joint Genome Institute"/>
            <person name="Riley R."/>
            <person name="Haridas S."/>
            <person name="Wolfe K.H."/>
            <person name="Lopes M.R."/>
            <person name="Hittinger C.T."/>
            <person name="Goker M."/>
            <person name="Salamov A."/>
            <person name="Wisecaver J."/>
            <person name="Long T.M."/>
            <person name="Aerts A.L."/>
            <person name="Barry K."/>
            <person name="Choi C."/>
            <person name="Clum A."/>
            <person name="Coughlan A.Y."/>
            <person name="Deshpande S."/>
            <person name="Douglass A.P."/>
            <person name="Hanson S.J."/>
            <person name="Klenk H.-P."/>
            <person name="Labutti K."/>
            <person name="Lapidus A."/>
            <person name="Lindquist E."/>
            <person name="Lipzen A."/>
            <person name="Meier-Kolthoff J.P."/>
            <person name="Ohm R.A."/>
            <person name="Otillar R.P."/>
            <person name="Pangilinan J."/>
            <person name="Peng Y."/>
            <person name="Rokas A."/>
            <person name="Rosa C.A."/>
            <person name="Scheuner C."/>
            <person name="Sibirny A.A."/>
            <person name="Slot J.C."/>
            <person name="Stielow J.B."/>
            <person name="Sun H."/>
            <person name="Kurtzman C.P."/>
            <person name="Blackwell M."/>
            <person name="Grigoriev I.V."/>
            <person name="Jeffries T.W."/>
        </authorList>
    </citation>
    <scope>NUCLEOTIDE SEQUENCE [LARGE SCALE GENOMIC DNA]</scope>
    <source>
        <strain evidence="8">NRRL Y-12698</strain>
    </source>
</reference>
<name>A0A1E3QTB3_9ASCO</name>
<dbReference type="GO" id="GO:0004806">
    <property type="term" value="F:triacylglycerol lipase activity"/>
    <property type="evidence" value="ECO:0007669"/>
    <property type="project" value="EnsemblFungi"/>
</dbReference>
<dbReference type="GO" id="GO:0007114">
    <property type="term" value="P:cell budding"/>
    <property type="evidence" value="ECO:0007669"/>
    <property type="project" value="EnsemblFungi"/>
</dbReference>
<dbReference type="CDD" id="cd07229">
    <property type="entry name" value="Pat_TGL3_like"/>
    <property type="match status" value="1"/>
</dbReference>
<dbReference type="PANTHER" id="PTHR14226">
    <property type="entry name" value="NEUROPATHY TARGET ESTERASE/SWISS CHEESE D.MELANOGASTER"/>
    <property type="match status" value="1"/>
</dbReference>
<keyword evidence="3" id="KW-0443">Lipid metabolism</keyword>
<organism evidence="7 8">
    <name type="scientific">Babjeviella inositovora NRRL Y-12698</name>
    <dbReference type="NCBI Taxonomy" id="984486"/>
    <lineage>
        <taxon>Eukaryota</taxon>
        <taxon>Fungi</taxon>
        <taxon>Dikarya</taxon>
        <taxon>Ascomycota</taxon>
        <taxon>Saccharomycotina</taxon>
        <taxon>Pichiomycetes</taxon>
        <taxon>Serinales incertae sedis</taxon>
        <taxon>Babjeviella</taxon>
    </lineage>
</organism>
<evidence type="ECO:0000256" key="4">
    <source>
        <dbReference type="PROSITE-ProRule" id="PRU01161"/>
    </source>
</evidence>
<dbReference type="InterPro" id="IPR016035">
    <property type="entry name" value="Acyl_Trfase/lysoPLipase"/>
</dbReference>
<dbReference type="GO" id="GO:0019433">
    <property type="term" value="P:triglyceride catabolic process"/>
    <property type="evidence" value="ECO:0007669"/>
    <property type="project" value="EnsemblFungi"/>
</dbReference>
<feature type="transmembrane region" description="Helical" evidence="5">
    <location>
        <begin position="6"/>
        <end position="29"/>
    </location>
</feature>
<keyword evidence="2" id="KW-0442">Lipid degradation</keyword>
<evidence type="ECO:0000256" key="2">
    <source>
        <dbReference type="ARBA" id="ARBA00022963"/>
    </source>
</evidence>
<evidence type="ECO:0000313" key="7">
    <source>
        <dbReference type="EMBL" id="ODQ80888.1"/>
    </source>
</evidence>
<dbReference type="InterPro" id="IPR050301">
    <property type="entry name" value="NTE"/>
</dbReference>
<accession>A0A1E3QTB3</accession>
<evidence type="ECO:0000256" key="3">
    <source>
        <dbReference type="ARBA" id="ARBA00023098"/>
    </source>
</evidence>
<dbReference type="Proteomes" id="UP000094336">
    <property type="component" value="Unassembled WGS sequence"/>
</dbReference>
<gene>
    <name evidence="7" type="ORF">BABINDRAFT_161077</name>
</gene>
<keyword evidence="8" id="KW-1185">Reference proteome</keyword>
<dbReference type="STRING" id="984486.A0A1E3QTB3"/>
<protein>
    <recommendedName>
        <fullName evidence="6">PNPLA domain-containing protein</fullName>
    </recommendedName>
</protein>
<keyword evidence="5" id="KW-0812">Transmembrane</keyword>
<dbReference type="SUPFAM" id="SSF52151">
    <property type="entry name" value="FabD/lysophospholipase-like"/>
    <property type="match status" value="1"/>
</dbReference>
<dbReference type="RefSeq" id="XP_018986216.1">
    <property type="nucleotide sequence ID" value="XM_019128638.1"/>
</dbReference>
<dbReference type="OrthoDB" id="10049244at2759"/>
<dbReference type="Pfam" id="PF01734">
    <property type="entry name" value="Patatin"/>
    <property type="match status" value="1"/>
</dbReference>